<feature type="region of interest" description="Disordered" evidence="6">
    <location>
        <begin position="372"/>
        <end position="406"/>
    </location>
</feature>
<feature type="compositionally biased region" description="Polar residues" evidence="6">
    <location>
        <begin position="392"/>
        <end position="406"/>
    </location>
</feature>
<feature type="transmembrane region" description="Helical" evidence="7">
    <location>
        <begin position="156"/>
        <end position="179"/>
    </location>
</feature>
<comment type="similarity">
    <text evidence="5">Belongs to the SAT4 family.</text>
</comment>
<dbReference type="PANTHER" id="PTHR33048:SF47">
    <property type="entry name" value="INTEGRAL MEMBRANE PROTEIN-RELATED"/>
    <property type="match status" value="1"/>
</dbReference>
<dbReference type="eggNOG" id="ENOG502SMVQ">
    <property type="taxonomic scope" value="Eukaryota"/>
</dbReference>
<evidence type="ECO:0000313" key="10">
    <source>
        <dbReference type="Proteomes" id="UP000054988"/>
    </source>
</evidence>
<evidence type="ECO:0000256" key="3">
    <source>
        <dbReference type="ARBA" id="ARBA00022989"/>
    </source>
</evidence>
<dbReference type="InterPro" id="IPR049326">
    <property type="entry name" value="Rhodopsin_dom_fungi"/>
</dbReference>
<feature type="transmembrane region" description="Helical" evidence="7">
    <location>
        <begin position="85"/>
        <end position="105"/>
    </location>
</feature>
<feature type="transmembrane region" description="Helical" evidence="7">
    <location>
        <begin position="219"/>
        <end position="245"/>
    </location>
</feature>
<dbReference type="PANTHER" id="PTHR33048">
    <property type="entry name" value="PTH11-LIKE INTEGRAL MEMBRANE PROTEIN (AFU_ORTHOLOGUE AFUA_5G11245)"/>
    <property type="match status" value="1"/>
</dbReference>
<protein>
    <recommendedName>
        <fullName evidence="8">Rhodopsin domain-containing protein</fullName>
    </recommendedName>
</protein>
<reference evidence="9 10" key="1">
    <citation type="submission" date="2015-12" db="EMBL/GenBank/DDBJ databases">
        <title>Draft genome sequence of Moniliophthora roreri, the causal agent of frosty pod rot of cacao.</title>
        <authorList>
            <person name="Aime M.C."/>
            <person name="Diaz-Valderrama J.R."/>
            <person name="Kijpornyongpan T."/>
            <person name="Phillips-Mora W."/>
        </authorList>
    </citation>
    <scope>NUCLEOTIDE SEQUENCE [LARGE SCALE GENOMIC DNA]</scope>
    <source>
        <strain evidence="9 10">MCA 2952</strain>
    </source>
</reference>
<keyword evidence="2 7" id="KW-0812">Transmembrane</keyword>
<feature type="transmembrane region" description="Helical" evidence="7">
    <location>
        <begin position="44"/>
        <end position="65"/>
    </location>
</feature>
<evidence type="ECO:0000256" key="7">
    <source>
        <dbReference type="SAM" id="Phobius"/>
    </source>
</evidence>
<accession>A0A0W0FC30</accession>
<proteinExistence type="inferred from homology"/>
<dbReference type="GO" id="GO:0016020">
    <property type="term" value="C:membrane"/>
    <property type="evidence" value="ECO:0007669"/>
    <property type="project" value="UniProtKB-SubCell"/>
</dbReference>
<sequence>MAIHEPSLVQLRIIAIIGATMAILATVFRLYLRARKRNLWWDDFWAGLSMVAMIIMLTGMMLFTSPPDAHPYNTKIAAYYMFDNGFYGVIWCARVSLFCTIIRMAFGRFRTFLKWCVASVLVTWAVLFAQVFWTCENEPMWKDEPTPQCSLGTDVAIAQLITDCIFDLLLIISPAYLLSYMKNRKTLKIRLIAIFSSTILVTIFSIVHSYMILKDYGKLEFLFAVIEDVVSLLVVNLTVIAAWLFRLSDDNDSESPYYVNTFLRGRWSDRPTNKSQVGITAAFGLTTFGVEVNVDTQDVSDQRDGKLTVVSILEGDQSSSDNGLEKDVIVADDTTQNGDGRSSVSERSSSQSMFFGDKTEIIDVKKVSTFPALPFSSEPDTTSVDAVIDPTPTKNTATSSSVAVTP</sequence>
<dbReference type="Pfam" id="PF20684">
    <property type="entry name" value="Fung_rhodopsin"/>
    <property type="match status" value="1"/>
</dbReference>
<dbReference type="Proteomes" id="UP000054988">
    <property type="component" value="Unassembled WGS sequence"/>
</dbReference>
<comment type="subcellular location">
    <subcellularLocation>
        <location evidence="1">Membrane</location>
        <topology evidence="1">Multi-pass membrane protein</topology>
    </subcellularLocation>
</comment>
<dbReference type="EMBL" id="LATX01002129">
    <property type="protein sequence ID" value="KTB33870.1"/>
    <property type="molecule type" value="Genomic_DNA"/>
</dbReference>
<feature type="transmembrane region" description="Helical" evidence="7">
    <location>
        <begin position="191"/>
        <end position="213"/>
    </location>
</feature>
<keyword evidence="4 7" id="KW-0472">Membrane</keyword>
<organism evidence="9 10">
    <name type="scientific">Moniliophthora roreri</name>
    <name type="common">Frosty pod rot fungus</name>
    <name type="synonym">Monilia roreri</name>
    <dbReference type="NCBI Taxonomy" id="221103"/>
    <lineage>
        <taxon>Eukaryota</taxon>
        <taxon>Fungi</taxon>
        <taxon>Dikarya</taxon>
        <taxon>Basidiomycota</taxon>
        <taxon>Agaricomycotina</taxon>
        <taxon>Agaricomycetes</taxon>
        <taxon>Agaricomycetidae</taxon>
        <taxon>Agaricales</taxon>
        <taxon>Marasmiineae</taxon>
        <taxon>Marasmiaceae</taxon>
        <taxon>Moniliophthora</taxon>
    </lineage>
</organism>
<evidence type="ECO:0000313" key="9">
    <source>
        <dbReference type="EMBL" id="KTB33870.1"/>
    </source>
</evidence>
<evidence type="ECO:0000256" key="4">
    <source>
        <dbReference type="ARBA" id="ARBA00023136"/>
    </source>
</evidence>
<evidence type="ECO:0000256" key="5">
    <source>
        <dbReference type="ARBA" id="ARBA00038359"/>
    </source>
</evidence>
<gene>
    <name evidence="9" type="ORF">WG66_13565</name>
</gene>
<evidence type="ECO:0000259" key="8">
    <source>
        <dbReference type="Pfam" id="PF20684"/>
    </source>
</evidence>
<name>A0A0W0FC30_MONRR</name>
<feature type="compositionally biased region" description="Low complexity" evidence="6">
    <location>
        <begin position="342"/>
        <end position="352"/>
    </location>
</feature>
<keyword evidence="3 7" id="KW-1133">Transmembrane helix</keyword>
<evidence type="ECO:0000256" key="2">
    <source>
        <dbReference type="ARBA" id="ARBA00022692"/>
    </source>
</evidence>
<evidence type="ECO:0000256" key="6">
    <source>
        <dbReference type="SAM" id="MobiDB-lite"/>
    </source>
</evidence>
<feature type="transmembrane region" description="Helical" evidence="7">
    <location>
        <begin position="112"/>
        <end position="133"/>
    </location>
</feature>
<dbReference type="AlphaFoldDB" id="A0A0W0FC30"/>
<dbReference type="InterPro" id="IPR052337">
    <property type="entry name" value="SAT4-like"/>
</dbReference>
<feature type="transmembrane region" description="Helical" evidence="7">
    <location>
        <begin position="12"/>
        <end position="32"/>
    </location>
</feature>
<feature type="domain" description="Rhodopsin" evidence="8">
    <location>
        <begin position="29"/>
        <end position="215"/>
    </location>
</feature>
<feature type="region of interest" description="Disordered" evidence="6">
    <location>
        <begin position="331"/>
        <end position="352"/>
    </location>
</feature>
<comment type="caution">
    <text evidence="9">The sequence shown here is derived from an EMBL/GenBank/DDBJ whole genome shotgun (WGS) entry which is preliminary data.</text>
</comment>
<evidence type="ECO:0000256" key="1">
    <source>
        <dbReference type="ARBA" id="ARBA00004141"/>
    </source>
</evidence>